<dbReference type="InterPro" id="IPR007267">
    <property type="entry name" value="GtrA_DPMS_TM"/>
</dbReference>
<dbReference type="GO" id="GO:0005886">
    <property type="term" value="C:plasma membrane"/>
    <property type="evidence" value="ECO:0007669"/>
    <property type="project" value="TreeGrafter"/>
</dbReference>
<dbReference type="Pfam" id="PF04138">
    <property type="entry name" value="GtrA_DPMS_TM"/>
    <property type="match status" value="1"/>
</dbReference>
<keyword evidence="4 6" id="KW-1133">Transmembrane helix</keyword>
<dbReference type="InterPro" id="IPR051401">
    <property type="entry name" value="GtrA_CellWall_Glycosyl"/>
</dbReference>
<keyword evidence="3 6" id="KW-0812">Transmembrane</keyword>
<comment type="subcellular location">
    <subcellularLocation>
        <location evidence="1">Membrane</location>
        <topology evidence="1">Multi-pass membrane protein</topology>
    </subcellularLocation>
</comment>
<evidence type="ECO:0000256" key="3">
    <source>
        <dbReference type="ARBA" id="ARBA00022692"/>
    </source>
</evidence>
<dbReference type="EMBL" id="JACHMH010000001">
    <property type="protein sequence ID" value="MBB4675780.1"/>
    <property type="molecule type" value="Genomic_DNA"/>
</dbReference>
<feature type="transmembrane region" description="Helical" evidence="6">
    <location>
        <begin position="133"/>
        <end position="151"/>
    </location>
</feature>
<evidence type="ECO:0000259" key="7">
    <source>
        <dbReference type="Pfam" id="PF04138"/>
    </source>
</evidence>
<name>A0A7W7C794_9PSEU</name>
<evidence type="ECO:0000256" key="1">
    <source>
        <dbReference type="ARBA" id="ARBA00004141"/>
    </source>
</evidence>
<feature type="transmembrane region" description="Helical" evidence="6">
    <location>
        <begin position="56"/>
        <end position="73"/>
    </location>
</feature>
<keyword evidence="5 6" id="KW-0472">Membrane</keyword>
<proteinExistence type="inferred from homology"/>
<dbReference type="PANTHER" id="PTHR38459:SF1">
    <property type="entry name" value="PROPHAGE BACTOPRENOL-LINKED GLUCOSE TRANSLOCASE HOMOLOG"/>
    <property type="match status" value="1"/>
</dbReference>
<dbReference type="AlphaFoldDB" id="A0A7W7C794"/>
<evidence type="ECO:0000256" key="5">
    <source>
        <dbReference type="ARBA" id="ARBA00023136"/>
    </source>
</evidence>
<feature type="transmembrane region" description="Helical" evidence="6">
    <location>
        <begin position="25"/>
        <end position="44"/>
    </location>
</feature>
<organism evidence="8 9">
    <name type="scientific">Crossiella cryophila</name>
    <dbReference type="NCBI Taxonomy" id="43355"/>
    <lineage>
        <taxon>Bacteria</taxon>
        <taxon>Bacillati</taxon>
        <taxon>Actinomycetota</taxon>
        <taxon>Actinomycetes</taxon>
        <taxon>Pseudonocardiales</taxon>
        <taxon>Pseudonocardiaceae</taxon>
        <taxon>Crossiella</taxon>
    </lineage>
</organism>
<evidence type="ECO:0000256" key="2">
    <source>
        <dbReference type="ARBA" id="ARBA00009399"/>
    </source>
</evidence>
<protein>
    <submittedName>
        <fullName evidence="8">Putative flippase GtrA</fullName>
    </submittedName>
</protein>
<feature type="domain" description="GtrA/DPMS transmembrane" evidence="7">
    <location>
        <begin position="27"/>
        <end position="157"/>
    </location>
</feature>
<comment type="caution">
    <text evidence="8">The sequence shown here is derived from an EMBL/GenBank/DDBJ whole genome shotgun (WGS) entry which is preliminary data.</text>
</comment>
<reference evidence="8 9" key="1">
    <citation type="submission" date="2020-08" db="EMBL/GenBank/DDBJ databases">
        <title>Sequencing the genomes of 1000 actinobacteria strains.</title>
        <authorList>
            <person name="Klenk H.-P."/>
        </authorList>
    </citation>
    <scope>NUCLEOTIDE SEQUENCE [LARGE SCALE GENOMIC DNA]</scope>
    <source>
        <strain evidence="8 9">DSM 44230</strain>
    </source>
</reference>
<dbReference type="PANTHER" id="PTHR38459">
    <property type="entry name" value="PROPHAGE BACTOPRENOL-LINKED GLUCOSE TRANSLOCASE HOMOLOG"/>
    <property type="match status" value="1"/>
</dbReference>
<dbReference type="RefSeq" id="WP_312986871.1">
    <property type="nucleotide sequence ID" value="NZ_BAAAUI010000077.1"/>
</dbReference>
<accession>A0A7W7C794</accession>
<evidence type="ECO:0000256" key="6">
    <source>
        <dbReference type="SAM" id="Phobius"/>
    </source>
</evidence>
<comment type="similarity">
    <text evidence="2">Belongs to the GtrA family.</text>
</comment>
<dbReference type="GO" id="GO:0000271">
    <property type="term" value="P:polysaccharide biosynthetic process"/>
    <property type="evidence" value="ECO:0007669"/>
    <property type="project" value="InterPro"/>
</dbReference>
<evidence type="ECO:0000313" key="9">
    <source>
        <dbReference type="Proteomes" id="UP000533598"/>
    </source>
</evidence>
<evidence type="ECO:0000313" key="8">
    <source>
        <dbReference type="EMBL" id="MBB4675780.1"/>
    </source>
</evidence>
<dbReference type="Proteomes" id="UP000533598">
    <property type="component" value="Unassembled WGS sequence"/>
</dbReference>
<sequence>MFAAEAVFAKLPPRYRDWIRQNREMFRFAVVGSATFLVDTVVMYSLKWTILDTKPVTARAIGVIVATVVGYVLNREWSFRTRGGRERHHEAALYFLISGVGVVISSAPMWVARYALFLEEPHVSWAVQEMSDFLSGLILGTLLAMVFRYWAFRKFVFPAPKAATPSKPEVHTIIRTVRAEKRLASAEERSVPLR</sequence>
<keyword evidence="9" id="KW-1185">Reference proteome</keyword>
<feature type="transmembrane region" description="Helical" evidence="6">
    <location>
        <begin position="93"/>
        <end position="113"/>
    </location>
</feature>
<gene>
    <name evidence="8" type="ORF">HNR67_001898</name>
</gene>
<evidence type="ECO:0000256" key="4">
    <source>
        <dbReference type="ARBA" id="ARBA00022989"/>
    </source>
</evidence>